<reference evidence="1 2" key="2">
    <citation type="journal article" date="2011" name="J. Bacteriol.">
        <title>Complete Genome Sequence of the Haloalkaliphilic, Hydrogen Producing Halanaerobium hydrogenoformans.</title>
        <authorList>
            <person name="Brown S.D."/>
            <person name="Begemann M.B."/>
            <person name="Mormile M.R."/>
            <person name="Wall J.D."/>
            <person name="Han C.S."/>
            <person name="Goodwin L.A."/>
            <person name="Pitluck S."/>
            <person name="Land M.L."/>
            <person name="Hauser L.J."/>
            <person name="Elias D.A."/>
        </authorList>
    </citation>
    <scope>NUCLEOTIDE SEQUENCE [LARGE SCALE GENOMIC DNA]</scope>
    <source>
        <strain evidence="2">sapolanicus</strain>
    </source>
</reference>
<dbReference type="HOGENOM" id="CLU_1123320_0_0_9"/>
<dbReference type="AlphaFoldDB" id="E4RLC4"/>
<dbReference type="KEGG" id="has:Halsa_1411"/>
<organism evidence="1 2">
    <name type="scientific">Halanaerobium hydrogeniformans</name>
    <name type="common">Halanaerobium sp. (strain sapolanicus)</name>
    <dbReference type="NCBI Taxonomy" id="656519"/>
    <lineage>
        <taxon>Bacteria</taxon>
        <taxon>Bacillati</taxon>
        <taxon>Bacillota</taxon>
        <taxon>Clostridia</taxon>
        <taxon>Halanaerobiales</taxon>
        <taxon>Halanaerobiaceae</taxon>
        <taxon>Halanaerobium</taxon>
    </lineage>
</organism>
<dbReference type="STRING" id="656519.Halsa_1411"/>
<gene>
    <name evidence="1" type="ordered locus">Halsa_1411</name>
</gene>
<dbReference type="OrthoDB" id="2111693at2"/>
<sequence>MFDKYVSLSIPCNESFKNIVAKYNQSEIDLLEGINEVDYIGKIKKFNFNCRYVVLIPAEDLLYRSLAIQPKDEFKISENQIFSQLNQNGIEFENEYYYDYLENNPQADQKLKEIKLFAAEKEQLDPLTEVLDKYRNNYLVSALPVAVYSVINELKREDNYLLYYKFGDNYTVLLIEKNRLELVRASIRESEIKAELEKIKKYYLNVKKSKLPVFEGSSDLLDLDNFVNLKEDDFVFLSSLLWCVSKC</sequence>
<accession>E4RLC4</accession>
<protein>
    <submittedName>
        <fullName evidence="1">Uncharacterized protein</fullName>
    </submittedName>
</protein>
<evidence type="ECO:0000313" key="1">
    <source>
        <dbReference type="EMBL" id="ADQ14838.1"/>
    </source>
</evidence>
<dbReference type="RefSeq" id="WP_013405919.1">
    <property type="nucleotide sequence ID" value="NC_014654.1"/>
</dbReference>
<evidence type="ECO:0000313" key="2">
    <source>
        <dbReference type="Proteomes" id="UP000007434"/>
    </source>
</evidence>
<proteinExistence type="predicted"/>
<keyword evidence="2" id="KW-1185">Reference proteome</keyword>
<name>E4RLC4_HALHG</name>
<dbReference type="EMBL" id="CP002304">
    <property type="protein sequence ID" value="ADQ14838.1"/>
    <property type="molecule type" value="Genomic_DNA"/>
</dbReference>
<reference evidence="1 2" key="1">
    <citation type="submission" date="2010-11" db="EMBL/GenBank/DDBJ databases">
        <title>Complete sequence of Halanaerobium sp. sapolanicus.</title>
        <authorList>
            <consortium name="US DOE Joint Genome Institute"/>
            <person name="Lucas S."/>
            <person name="Copeland A."/>
            <person name="Lapidus A."/>
            <person name="Cheng J.-F."/>
            <person name="Bruce D."/>
            <person name="Goodwin L."/>
            <person name="Pitluck S."/>
            <person name="Davenport K."/>
            <person name="Detter J.C."/>
            <person name="Han C."/>
            <person name="Tapia R."/>
            <person name="Land M."/>
            <person name="Hauser L."/>
            <person name="Jeffries C."/>
            <person name="Kyrpides N."/>
            <person name="Ivanova N."/>
            <person name="Mikhailova N."/>
            <person name="Begemann M.B."/>
            <person name="Mormile M.R."/>
            <person name="Wall J.D."/>
            <person name="Elias D.A."/>
            <person name="Woyke T."/>
        </authorList>
    </citation>
    <scope>NUCLEOTIDE SEQUENCE [LARGE SCALE GENOMIC DNA]</scope>
    <source>
        <strain evidence="2">sapolanicus</strain>
    </source>
</reference>
<dbReference type="Proteomes" id="UP000007434">
    <property type="component" value="Chromosome"/>
</dbReference>